<feature type="domain" description="N-acetyltransferase" evidence="1">
    <location>
        <begin position="5"/>
        <end position="227"/>
    </location>
</feature>
<organism evidence="2 3">
    <name type="scientific">Pleurostoma richardsiae</name>
    <dbReference type="NCBI Taxonomy" id="41990"/>
    <lineage>
        <taxon>Eukaryota</taxon>
        <taxon>Fungi</taxon>
        <taxon>Dikarya</taxon>
        <taxon>Ascomycota</taxon>
        <taxon>Pezizomycotina</taxon>
        <taxon>Sordariomycetes</taxon>
        <taxon>Sordariomycetidae</taxon>
        <taxon>Calosphaeriales</taxon>
        <taxon>Pleurostomataceae</taxon>
        <taxon>Pleurostoma</taxon>
    </lineage>
</organism>
<evidence type="ECO:0000259" key="1">
    <source>
        <dbReference type="PROSITE" id="PS51186"/>
    </source>
</evidence>
<dbReference type="SUPFAM" id="SSF55729">
    <property type="entry name" value="Acyl-CoA N-acyltransferases (Nat)"/>
    <property type="match status" value="1"/>
</dbReference>
<reference evidence="2" key="1">
    <citation type="submission" date="2022-07" db="EMBL/GenBank/DDBJ databases">
        <title>Fungi with potential for degradation of polypropylene.</title>
        <authorList>
            <person name="Gostincar C."/>
        </authorList>
    </citation>
    <scope>NUCLEOTIDE SEQUENCE</scope>
    <source>
        <strain evidence="2">EXF-13308</strain>
    </source>
</reference>
<sequence>MSSAFELRTAREDDIPAMAQVEVEAFKDHHATKALFPERLRTKPGQEDQYNWRLAILKQGLEKPNRHWIVAVGGGGLVANDEGDPMRVVGYAQWMMPGDPVHDMTAKERVEDLERSTGNYPTSIDREALHAVASGAEELNKNAEEALGDLKELWSLNSIAVSPSYQRRGVGRMLLHWGLERAEQDGKDVYLLASPSGRFLYSSVGFEEVAQGNIVGGREVVMVKRAPLPG</sequence>
<dbReference type="CDD" id="cd04301">
    <property type="entry name" value="NAT_SF"/>
    <property type="match status" value="1"/>
</dbReference>
<dbReference type="Proteomes" id="UP001174694">
    <property type="component" value="Unassembled WGS sequence"/>
</dbReference>
<dbReference type="Pfam" id="PF13508">
    <property type="entry name" value="Acetyltransf_7"/>
    <property type="match status" value="1"/>
</dbReference>
<gene>
    <name evidence="2" type="ORF">NKR23_g11589</name>
</gene>
<protein>
    <recommendedName>
        <fullName evidence="1">N-acetyltransferase domain-containing protein</fullName>
    </recommendedName>
</protein>
<accession>A0AA38R7J2</accession>
<evidence type="ECO:0000313" key="2">
    <source>
        <dbReference type="EMBL" id="KAJ9131741.1"/>
    </source>
</evidence>
<dbReference type="EMBL" id="JANBVO010000064">
    <property type="protein sequence ID" value="KAJ9131741.1"/>
    <property type="molecule type" value="Genomic_DNA"/>
</dbReference>
<dbReference type="GO" id="GO:0016747">
    <property type="term" value="F:acyltransferase activity, transferring groups other than amino-acyl groups"/>
    <property type="evidence" value="ECO:0007669"/>
    <property type="project" value="InterPro"/>
</dbReference>
<dbReference type="InterPro" id="IPR016181">
    <property type="entry name" value="Acyl_CoA_acyltransferase"/>
</dbReference>
<proteinExistence type="predicted"/>
<dbReference type="PROSITE" id="PS51186">
    <property type="entry name" value="GNAT"/>
    <property type="match status" value="1"/>
</dbReference>
<comment type="caution">
    <text evidence="2">The sequence shown here is derived from an EMBL/GenBank/DDBJ whole genome shotgun (WGS) entry which is preliminary data.</text>
</comment>
<dbReference type="InterPro" id="IPR052523">
    <property type="entry name" value="Trichothecene_AcTrans"/>
</dbReference>
<dbReference type="PANTHER" id="PTHR42791:SF2">
    <property type="entry name" value="N-ACETYLTRANSFERASE DOMAIN-CONTAINING PROTEIN"/>
    <property type="match status" value="1"/>
</dbReference>
<dbReference type="Gene3D" id="3.40.630.30">
    <property type="match status" value="1"/>
</dbReference>
<evidence type="ECO:0000313" key="3">
    <source>
        <dbReference type="Proteomes" id="UP001174694"/>
    </source>
</evidence>
<dbReference type="InterPro" id="IPR000182">
    <property type="entry name" value="GNAT_dom"/>
</dbReference>
<keyword evidence="3" id="KW-1185">Reference proteome</keyword>
<name>A0AA38R7J2_9PEZI</name>
<dbReference type="PANTHER" id="PTHR42791">
    <property type="entry name" value="GNAT FAMILY ACETYLTRANSFERASE"/>
    <property type="match status" value="1"/>
</dbReference>
<dbReference type="AlphaFoldDB" id="A0AA38R7J2"/>